<evidence type="ECO:0000313" key="2">
    <source>
        <dbReference type="Proteomes" id="UP000238157"/>
    </source>
</evidence>
<dbReference type="EMBL" id="PVTR01000026">
    <property type="protein sequence ID" value="PRY83746.1"/>
    <property type="molecule type" value="Genomic_DNA"/>
</dbReference>
<reference evidence="1 2" key="1">
    <citation type="submission" date="2018-03" db="EMBL/GenBank/DDBJ databases">
        <title>Genomic Encyclopedia of Archaeal and Bacterial Type Strains, Phase II (KMG-II): from individual species to whole genera.</title>
        <authorList>
            <person name="Goeker M."/>
        </authorList>
    </citation>
    <scope>NUCLEOTIDE SEQUENCE [LARGE SCALE GENOMIC DNA]</scope>
    <source>
        <strain evidence="1 2">DSM 27929</strain>
    </source>
</reference>
<evidence type="ECO:0000313" key="1">
    <source>
        <dbReference type="EMBL" id="PRY83746.1"/>
    </source>
</evidence>
<protein>
    <submittedName>
        <fullName evidence="1">Uncharacterized protein</fullName>
    </submittedName>
</protein>
<sequence length="147" mass="16956">MEDVSPRQLNKIQKHISDKYEQKTSLFDQEDDIAVKQYVDDFFLRILPSQKLDIKTPQKFLRMVDMDTLQHSNAQEIDVEYHTWEKLNLTPLLLPIGFSSENAMLAATQVVSRAVYPVSELKNLRWIKGNSAVCELTGYKSKTDHVG</sequence>
<dbReference type="AlphaFoldDB" id="A0A2T0WAU1"/>
<proteinExistence type="predicted"/>
<comment type="caution">
    <text evidence="1">The sequence shown here is derived from an EMBL/GenBank/DDBJ whole genome shotgun (WGS) entry which is preliminary data.</text>
</comment>
<keyword evidence="2" id="KW-1185">Reference proteome</keyword>
<gene>
    <name evidence="1" type="ORF">CLW00_1262</name>
</gene>
<accession>A0A2T0WAU1</accession>
<name>A0A2T0WAU1_9BACT</name>
<organism evidence="1 2">
    <name type="scientific">Mongoliibacter ruber</name>
    <dbReference type="NCBI Taxonomy" id="1750599"/>
    <lineage>
        <taxon>Bacteria</taxon>
        <taxon>Pseudomonadati</taxon>
        <taxon>Bacteroidota</taxon>
        <taxon>Cytophagia</taxon>
        <taxon>Cytophagales</taxon>
        <taxon>Cyclobacteriaceae</taxon>
        <taxon>Mongoliibacter</taxon>
    </lineage>
</organism>
<dbReference type="Proteomes" id="UP000238157">
    <property type="component" value="Unassembled WGS sequence"/>
</dbReference>